<accession>A0A382PHM9</accession>
<organism evidence="1">
    <name type="scientific">marine metagenome</name>
    <dbReference type="NCBI Taxonomy" id="408172"/>
    <lineage>
        <taxon>unclassified sequences</taxon>
        <taxon>metagenomes</taxon>
        <taxon>ecological metagenomes</taxon>
    </lineage>
</organism>
<dbReference type="AlphaFoldDB" id="A0A382PHM9"/>
<sequence>MKERYSFVTNNEENWQCIGIKGGRFQGVVYKYGKVSVPEKENEKGDLPLKFEYDIVDANGLPDEFFTEDFHELIGDILVDILDEQLNKGTLQYATND</sequence>
<dbReference type="EMBL" id="UINC01107493">
    <property type="protein sequence ID" value="SVC72903.1"/>
    <property type="molecule type" value="Genomic_DNA"/>
</dbReference>
<evidence type="ECO:0000313" key="1">
    <source>
        <dbReference type="EMBL" id="SVC72903.1"/>
    </source>
</evidence>
<protein>
    <submittedName>
        <fullName evidence="1">Uncharacterized protein</fullName>
    </submittedName>
</protein>
<proteinExistence type="predicted"/>
<name>A0A382PHM9_9ZZZZ</name>
<reference evidence="1" key="1">
    <citation type="submission" date="2018-05" db="EMBL/GenBank/DDBJ databases">
        <authorList>
            <person name="Lanie J.A."/>
            <person name="Ng W.-L."/>
            <person name="Kazmierczak K.M."/>
            <person name="Andrzejewski T.M."/>
            <person name="Davidsen T.M."/>
            <person name="Wayne K.J."/>
            <person name="Tettelin H."/>
            <person name="Glass J.I."/>
            <person name="Rusch D."/>
            <person name="Podicherti R."/>
            <person name="Tsui H.-C.T."/>
            <person name="Winkler M.E."/>
        </authorList>
    </citation>
    <scope>NUCLEOTIDE SEQUENCE</scope>
</reference>
<gene>
    <name evidence="1" type="ORF">METZ01_LOCUS325757</name>
</gene>